<dbReference type="SUPFAM" id="SSF50998">
    <property type="entry name" value="Quinoprotein alcohol dehydrogenase-like"/>
    <property type="match status" value="1"/>
</dbReference>
<protein>
    <recommendedName>
        <fullName evidence="7">ASST-domain-containing protein</fullName>
    </recommendedName>
</protein>
<proteinExistence type="predicted"/>
<dbReference type="VEuPathDB" id="FungiDB:EYZ11_001065"/>
<keyword evidence="1" id="KW-0472">Membrane</keyword>
<dbReference type="GeneID" id="54332395"/>
<dbReference type="InterPro" id="IPR011047">
    <property type="entry name" value="Quinoprotein_ADH-like_sf"/>
</dbReference>
<comment type="caution">
    <text evidence="4">The sequence shown here is derived from an EMBL/GenBank/DDBJ whole genome shotgun (WGS) entry which is preliminary data.</text>
</comment>
<evidence type="ECO:0000313" key="5">
    <source>
        <dbReference type="Proteomes" id="UP000308092"/>
    </source>
</evidence>
<dbReference type="Proteomes" id="UP000308092">
    <property type="component" value="Unassembled WGS sequence"/>
</dbReference>
<feature type="transmembrane region" description="Helical" evidence="1">
    <location>
        <begin position="542"/>
        <end position="567"/>
    </location>
</feature>
<reference evidence="3 6" key="2">
    <citation type="submission" date="2019-08" db="EMBL/GenBank/DDBJ databases">
        <title>The genome sequence of a newly discovered highly antifungal drug resistant Aspergillus species, Aspergillus tanneri NIH 1004.</title>
        <authorList>
            <person name="Mounaud S."/>
            <person name="Singh I."/>
            <person name="Joardar V."/>
            <person name="Pakala S."/>
            <person name="Pakala S."/>
            <person name="Venepally P."/>
            <person name="Chung J.K."/>
            <person name="Losada L."/>
            <person name="Nierman W.C."/>
        </authorList>
    </citation>
    <scope>NUCLEOTIDE SEQUENCE [LARGE SCALE GENOMIC DNA]</scope>
    <source>
        <strain evidence="3 6">NIH1004</strain>
    </source>
</reference>
<keyword evidence="2" id="KW-0732">Signal</keyword>
<dbReference type="InterPro" id="IPR053143">
    <property type="entry name" value="Arylsulfate_ST"/>
</dbReference>
<dbReference type="OrthoDB" id="5427350at2759"/>
<feature type="chain" id="PRO_5036358518" description="ASST-domain-containing protein" evidence="2">
    <location>
        <begin position="20"/>
        <end position="628"/>
    </location>
</feature>
<evidence type="ECO:0000313" key="4">
    <source>
        <dbReference type="EMBL" id="THC99427.1"/>
    </source>
</evidence>
<evidence type="ECO:0000256" key="1">
    <source>
        <dbReference type="SAM" id="Phobius"/>
    </source>
</evidence>
<sequence length="628" mass="69660">MLSDRYAAILVFVCSFAQADHGPFIQSSEYAEGKFGAWPTETYRSTSIVGPALNYLESSPQCKDGQYTFVAPRGLGVATPGPTIIDQDGHLVWSKNYGQTYNLNMYQFKGQSYLTFWLGNDAVAGHGEGVYYMLDSSYEEAYKIQGANALPADLHEFHITVDETAVFTIYEVRRADLRSVEDGPEDGWIYDGTFQEVDVETGELLFQWRASEHFNFTEVYRGREGAGESKVSPWDFFHINSVDKDANGNFLISARYTNSLIYIDGRSGSIIWRLGGKHNSFQDLSDGKATNIAWQHHARFHENGSAITLFDNASRGEGAPSLTSRGLYLDINTEKMTVAVRHEYCNPHSISSQSQGSLQVLDTGNVLVGYGYNAAWTEYSIHGDVLCHVHFGPETDFGRGDITSYRVFKHPWVGRPRTRPDIAVYAYEAAVSWNGATEVAAWVLQGINPESNTGEDDDDGDATSNRFRFLAAVPKSGFETIIPIPFHVEKQSVRVVGVNATGHVLGASQYVDWDPASPEAVVMNGVEEKKDNKARSTALRSFVFFVLGFFSAVVLAAGAWAVYRCCVLSAVATRKSRARGDWIPIENDGFISDEYLSDGDMSDDIEFSLLGNPRLASYENLGQEFDRI</sequence>
<keyword evidence="5" id="KW-1185">Reference proteome</keyword>
<feature type="signal peptide" evidence="2">
    <location>
        <begin position="1"/>
        <end position="19"/>
    </location>
</feature>
<evidence type="ECO:0000313" key="3">
    <source>
        <dbReference type="EMBL" id="KAA8642932.1"/>
    </source>
</evidence>
<keyword evidence="1" id="KW-0812">Transmembrane</keyword>
<evidence type="ECO:0008006" key="7">
    <source>
        <dbReference type="Google" id="ProtNLM"/>
    </source>
</evidence>
<dbReference type="InterPro" id="IPR039535">
    <property type="entry name" value="ASST-like"/>
</dbReference>
<dbReference type="Pfam" id="PF14269">
    <property type="entry name" value="Arylsulfotran_2"/>
    <property type="match status" value="1"/>
</dbReference>
<organism evidence="4 5">
    <name type="scientific">Aspergillus tanneri</name>
    <dbReference type="NCBI Taxonomy" id="1220188"/>
    <lineage>
        <taxon>Eukaryota</taxon>
        <taxon>Fungi</taxon>
        <taxon>Dikarya</taxon>
        <taxon>Ascomycota</taxon>
        <taxon>Pezizomycotina</taxon>
        <taxon>Eurotiomycetes</taxon>
        <taxon>Eurotiomycetidae</taxon>
        <taxon>Eurotiales</taxon>
        <taxon>Aspergillaceae</taxon>
        <taxon>Aspergillus</taxon>
        <taxon>Aspergillus subgen. Circumdati</taxon>
    </lineage>
</organism>
<dbReference type="RefSeq" id="XP_033422294.1">
    <property type="nucleotide sequence ID" value="XM_033574276.1"/>
</dbReference>
<evidence type="ECO:0000256" key="2">
    <source>
        <dbReference type="SAM" id="SignalP"/>
    </source>
</evidence>
<dbReference type="EMBL" id="SOSA01000018">
    <property type="protein sequence ID" value="THC99427.1"/>
    <property type="molecule type" value="Genomic_DNA"/>
</dbReference>
<dbReference type="PANTHER" id="PTHR35340">
    <property type="entry name" value="PQQ ENZYME REPEAT PROTEIN-RELATED"/>
    <property type="match status" value="1"/>
</dbReference>
<dbReference type="Proteomes" id="UP000324241">
    <property type="component" value="Unassembled WGS sequence"/>
</dbReference>
<reference evidence="4 5" key="1">
    <citation type="submission" date="2019-03" db="EMBL/GenBank/DDBJ databases">
        <title>The genome sequence of a newly discovered highly antifungal drug resistant Aspergillus species, Aspergillus tanneri NIH 1004.</title>
        <authorList>
            <person name="Mounaud S."/>
            <person name="Singh I."/>
            <person name="Joardar V."/>
            <person name="Pakala S."/>
            <person name="Pakala S."/>
            <person name="Venepally P."/>
            <person name="Hoover J."/>
            <person name="Nierman W."/>
            <person name="Chung J."/>
            <person name="Losada L."/>
        </authorList>
    </citation>
    <scope>NUCLEOTIDE SEQUENCE [LARGE SCALE GENOMIC DNA]</scope>
    <source>
        <strain evidence="4 5">NIH1004</strain>
    </source>
</reference>
<dbReference type="STRING" id="1220188.A0A4S3JVJ8"/>
<keyword evidence="1" id="KW-1133">Transmembrane helix</keyword>
<dbReference type="EMBL" id="QUQM01000005">
    <property type="protein sequence ID" value="KAA8642932.1"/>
    <property type="molecule type" value="Genomic_DNA"/>
</dbReference>
<gene>
    <name evidence="3" type="ORF">ATNIH1004_009693</name>
    <name evidence="4" type="ORF">EYZ11_001065</name>
</gene>
<dbReference type="AlphaFoldDB" id="A0A4S3JVJ8"/>
<accession>A0A4S3JVJ8</accession>
<dbReference type="PANTHER" id="PTHR35340:SF5">
    <property type="entry name" value="ASST-DOMAIN-CONTAINING PROTEIN"/>
    <property type="match status" value="1"/>
</dbReference>
<evidence type="ECO:0000313" key="6">
    <source>
        <dbReference type="Proteomes" id="UP000324241"/>
    </source>
</evidence>
<name>A0A4S3JVJ8_9EURO</name>